<evidence type="ECO:0000256" key="1">
    <source>
        <dbReference type="ARBA" id="ARBA00004127"/>
    </source>
</evidence>
<dbReference type="PANTHER" id="PTHR12714:SF24">
    <property type="entry name" value="SLR1182 PROTEIN"/>
    <property type="match status" value="1"/>
</dbReference>
<dbReference type="AlphaFoldDB" id="A0A1I4A013"/>
<organism evidence="6 7">
    <name type="scientific">Shimia haliotis</name>
    <dbReference type="NCBI Taxonomy" id="1280847"/>
    <lineage>
        <taxon>Bacteria</taxon>
        <taxon>Pseudomonadati</taxon>
        <taxon>Pseudomonadota</taxon>
        <taxon>Alphaproteobacteria</taxon>
        <taxon>Rhodobacterales</taxon>
        <taxon>Roseobacteraceae</taxon>
    </lineage>
</organism>
<dbReference type="RefSeq" id="WP_093318896.1">
    <property type="nucleotide sequence ID" value="NZ_FOSZ01000001.1"/>
</dbReference>
<protein>
    <submittedName>
        <fullName evidence="6">Protein-S-isoprenylcysteine O-methyltransferase Ste14</fullName>
    </submittedName>
</protein>
<evidence type="ECO:0000256" key="5">
    <source>
        <dbReference type="SAM" id="Phobius"/>
    </source>
</evidence>
<dbReference type="Pfam" id="PF04191">
    <property type="entry name" value="PEMT"/>
    <property type="match status" value="1"/>
</dbReference>
<feature type="transmembrane region" description="Helical" evidence="5">
    <location>
        <begin position="43"/>
        <end position="61"/>
    </location>
</feature>
<proteinExistence type="predicted"/>
<name>A0A1I4A013_9RHOB</name>
<dbReference type="GO" id="GO:0012505">
    <property type="term" value="C:endomembrane system"/>
    <property type="evidence" value="ECO:0007669"/>
    <property type="project" value="UniProtKB-SubCell"/>
</dbReference>
<keyword evidence="6" id="KW-0808">Transferase</keyword>
<keyword evidence="2 5" id="KW-0812">Transmembrane</keyword>
<evidence type="ECO:0000256" key="4">
    <source>
        <dbReference type="ARBA" id="ARBA00023136"/>
    </source>
</evidence>
<dbReference type="STRING" id="1280847.SAMN04488036_10178"/>
<dbReference type="InterPro" id="IPR007318">
    <property type="entry name" value="Phopholipid_MeTrfase"/>
</dbReference>
<dbReference type="Gene3D" id="1.20.120.1630">
    <property type="match status" value="1"/>
</dbReference>
<dbReference type="PANTHER" id="PTHR12714">
    <property type="entry name" value="PROTEIN-S ISOPRENYLCYSTEINE O-METHYLTRANSFERASE"/>
    <property type="match status" value="1"/>
</dbReference>
<reference evidence="7" key="1">
    <citation type="submission" date="2016-10" db="EMBL/GenBank/DDBJ databases">
        <authorList>
            <person name="Varghese N."/>
            <person name="Submissions S."/>
        </authorList>
    </citation>
    <scope>NUCLEOTIDE SEQUENCE [LARGE SCALE GENOMIC DNA]</scope>
    <source>
        <strain evidence="7">DSM 28453</strain>
    </source>
</reference>
<dbReference type="Proteomes" id="UP000198851">
    <property type="component" value="Unassembled WGS sequence"/>
</dbReference>
<comment type="subcellular location">
    <subcellularLocation>
        <location evidence="1">Endomembrane system</location>
        <topology evidence="1">Multi-pass membrane protein</topology>
    </subcellularLocation>
</comment>
<keyword evidence="6" id="KW-0489">Methyltransferase</keyword>
<dbReference type="GO" id="GO:0008168">
    <property type="term" value="F:methyltransferase activity"/>
    <property type="evidence" value="ECO:0007669"/>
    <property type="project" value="UniProtKB-KW"/>
</dbReference>
<evidence type="ECO:0000313" key="7">
    <source>
        <dbReference type="Proteomes" id="UP000198851"/>
    </source>
</evidence>
<dbReference type="EMBL" id="FOSZ01000001">
    <property type="protein sequence ID" value="SFK49550.1"/>
    <property type="molecule type" value="Genomic_DNA"/>
</dbReference>
<evidence type="ECO:0000256" key="2">
    <source>
        <dbReference type="ARBA" id="ARBA00022692"/>
    </source>
</evidence>
<keyword evidence="4 5" id="KW-0472">Membrane</keyword>
<accession>A0A1I4A013</accession>
<evidence type="ECO:0000256" key="3">
    <source>
        <dbReference type="ARBA" id="ARBA00022989"/>
    </source>
</evidence>
<evidence type="ECO:0000313" key="6">
    <source>
        <dbReference type="EMBL" id="SFK49550.1"/>
    </source>
</evidence>
<dbReference type="OrthoDB" id="9811969at2"/>
<gene>
    <name evidence="6" type="ORF">SAMN04488036_10178</name>
</gene>
<keyword evidence="7" id="KW-1185">Reference proteome</keyword>
<feature type="transmembrane region" description="Helical" evidence="5">
    <location>
        <begin position="97"/>
        <end position="123"/>
    </location>
</feature>
<dbReference type="GO" id="GO:0032259">
    <property type="term" value="P:methylation"/>
    <property type="evidence" value="ECO:0007669"/>
    <property type="project" value="UniProtKB-KW"/>
</dbReference>
<keyword evidence="3 5" id="KW-1133">Transmembrane helix</keyword>
<sequence length="154" mass="17988">MTETRSRWFDLPPVWLVVALVLAWVQARYFSMGLSFGPVWADLLGGLLVGGGILLMALAIYEMRRQKTTIHPHHDSARLVQSGIFSRTRNPIYLGDVMVLAGLILYWDAVLALPLVPLFLWLLERRFVIPEENRLRRIFRMDFAKYCEKVRRWM</sequence>